<organism evidence="1 2">
    <name type="scientific">Rhodopirellula sallentina SM41</name>
    <dbReference type="NCBI Taxonomy" id="1263870"/>
    <lineage>
        <taxon>Bacteria</taxon>
        <taxon>Pseudomonadati</taxon>
        <taxon>Planctomycetota</taxon>
        <taxon>Planctomycetia</taxon>
        <taxon>Pirellulales</taxon>
        <taxon>Pirellulaceae</taxon>
        <taxon>Rhodopirellula</taxon>
    </lineage>
</organism>
<protein>
    <submittedName>
        <fullName evidence="1">Uncharacterized protein</fullName>
    </submittedName>
</protein>
<name>M5TWQ0_9BACT</name>
<dbReference type="EMBL" id="ANOH01000350">
    <property type="protein sequence ID" value="EMI53464.1"/>
    <property type="molecule type" value="Genomic_DNA"/>
</dbReference>
<gene>
    <name evidence="1" type="ORF">RSSM_05080</name>
</gene>
<reference evidence="1 2" key="1">
    <citation type="journal article" date="2013" name="Mar. Genomics">
        <title>Expression of sulfatases in Rhodopirellula baltica and the diversity of sulfatases in the genus Rhodopirellula.</title>
        <authorList>
            <person name="Wegner C.E."/>
            <person name="Richter-Heitmann T."/>
            <person name="Klindworth A."/>
            <person name="Klockow C."/>
            <person name="Richter M."/>
            <person name="Achstetter T."/>
            <person name="Glockner F.O."/>
            <person name="Harder J."/>
        </authorList>
    </citation>
    <scope>NUCLEOTIDE SEQUENCE [LARGE SCALE GENOMIC DNA]</scope>
    <source>
        <strain evidence="1 2">SM41</strain>
    </source>
</reference>
<evidence type="ECO:0000313" key="2">
    <source>
        <dbReference type="Proteomes" id="UP000011885"/>
    </source>
</evidence>
<dbReference type="Proteomes" id="UP000011885">
    <property type="component" value="Unassembled WGS sequence"/>
</dbReference>
<keyword evidence="2" id="KW-1185">Reference proteome</keyword>
<proteinExistence type="predicted"/>
<dbReference type="PATRIC" id="fig|1263870.3.peg.5372"/>
<evidence type="ECO:0000313" key="1">
    <source>
        <dbReference type="EMBL" id="EMI53464.1"/>
    </source>
</evidence>
<dbReference type="AlphaFoldDB" id="M5TWQ0"/>
<accession>M5TWQ0</accession>
<comment type="caution">
    <text evidence="1">The sequence shown here is derived from an EMBL/GenBank/DDBJ whole genome shotgun (WGS) entry which is preliminary data.</text>
</comment>
<sequence length="50" mass="5343">MSPMSRDFGGLNSGESSYAFVSAHFSGSGSCQRSSCSRIFDEIHHGVPEC</sequence>
<dbReference type="PROSITE" id="PS51257">
    <property type="entry name" value="PROKAR_LIPOPROTEIN"/>
    <property type="match status" value="1"/>
</dbReference>